<dbReference type="Proteomes" id="UP000283700">
    <property type="component" value="Unassembled WGS sequence"/>
</dbReference>
<reference evidence="1 2" key="1">
    <citation type="submission" date="2018-08" db="EMBL/GenBank/DDBJ databases">
        <title>A genome reference for cultivated species of the human gut microbiota.</title>
        <authorList>
            <person name="Zou Y."/>
            <person name="Xue W."/>
            <person name="Luo G."/>
        </authorList>
    </citation>
    <scope>NUCLEOTIDE SEQUENCE [LARGE SCALE GENOMIC DNA]</scope>
    <source>
        <strain evidence="1 2">AF31-17AC</strain>
    </source>
</reference>
<evidence type="ECO:0000313" key="2">
    <source>
        <dbReference type="Proteomes" id="UP000283700"/>
    </source>
</evidence>
<sequence length="95" mass="11099">MDCKYTAYDRIIHITEKLPKDKISEAIEIIQEDSFQDLLDFCVEQNCFTQAQAITLYDFTIVFDSLDDNYSEFDRQKLLTLYDAIGIPEDMQATI</sequence>
<organism evidence="1 2">
    <name type="scientific">Anaerobutyricum hallii</name>
    <dbReference type="NCBI Taxonomy" id="39488"/>
    <lineage>
        <taxon>Bacteria</taxon>
        <taxon>Bacillati</taxon>
        <taxon>Bacillota</taxon>
        <taxon>Clostridia</taxon>
        <taxon>Lachnospirales</taxon>
        <taxon>Lachnospiraceae</taxon>
        <taxon>Anaerobutyricum</taxon>
    </lineage>
</organism>
<name>A0A415U137_9FIRM</name>
<proteinExistence type="predicted"/>
<accession>A0A415U137</accession>
<dbReference type="EMBL" id="QRQO01000031">
    <property type="protein sequence ID" value="RHN11847.1"/>
    <property type="molecule type" value="Genomic_DNA"/>
</dbReference>
<dbReference type="AlphaFoldDB" id="A0A415U137"/>
<comment type="caution">
    <text evidence="1">The sequence shown here is derived from an EMBL/GenBank/DDBJ whole genome shotgun (WGS) entry which is preliminary data.</text>
</comment>
<gene>
    <name evidence="1" type="ORF">DWZ29_10880</name>
</gene>
<evidence type="ECO:0000313" key="1">
    <source>
        <dbReference type="EMBL" id="RHN11847.1"/>
    </source>
</evidence>
<dbReference type="RefSeq" id="WP_118486241.1">
    <property type="nucleotide sequence ID" value="NZ_QRQO01000031.1"/>
</dbReference>
<protein>
    <submittedName>
        <fullName evidence="1">Uncharacterized protein</fullName>
    </submittedName>
</protein>